<accession>A0A395GUF2</accession>
<dbReference type="RefSeq" id="XP_025572061.1">
    <property type="nucleotide sequence ID" value="XM_025721008.1"/>
</dbReference>
<organism evidence="2 3">
    <name type="scientific">Aspergillus ibericus CBS 121593</name>
    <dbReference type="NCBI Taxonomy" id="1448316"/>
    <lineage>
        <taxon>Eukaryota</taxon>
        <taxon>Fungi</taxon>
        <taxon>Dikarya</taxon>
        <taxon>Ascomycota</taxon>
        <taxon>Pezizomycotina</taxon>
        <taxon>Eurotiomycetes</taxon>
        <taxon>Eurotiomycetidae</taxon>
        <taxon>Eurotiales</taxon>
        <taxon>Aspergillaceae</taxon>
        <taxon>Aspergillus</taxon>
        <taxon>Aspergillus subgen. Circumdati</taxon>
    </lineage>
</organism>
<keyword evidence="1" id="KW-0812">Transmembrane</keyword>
<proteinExistence type="predicted"/>
<evidence type="ECO:0000256" key="1">
    <source>
        <dbReference type="SAM" id="Phobius"/>
    </source>
</evidence>
<keyword evidence="1" id="KW-0472">Membrane</keyword>
<evidence type="ECO:0000313" key="2">
    <source>
        <dbReference type="EMBL" id="RAK97733.1"/>
    </source>
</evidence>
<keyword evidence="1" id="KW-1133">Transmembrane helix</keyword>
<dbReference type="VEuPathDB" id="FungiDB:BO80DRAFT_437582"/>
<gene>
    <name evidence="2" type="ORF">BO80DRAFT_437582</name>
</gene>
<sequence>MSFTQCDSWALELLGEGHGRSGGVKDGQGLRWDGNCSVSAVMLWKVSFQQQISVLYISGYGDLHPPSSDAQRHPDTFNILVDLRKKRIWMRMAYSGLFLSMIGVLRLDQRSYRMLVEEARDVGRPGWIERVSATDSPVS</sequence>
<reference evidence="2 3" key="1">
    <citation type="submission" date="2018-02" db="EMBL/GenBank/DDBJ databases">
        <title>The genomes of Aspergillus section Nigri reveals drivers in fungal speciation.</title>
        <authorList>
            <consortium name="DOE Joint Genome Institute"/>
            <person name="Vesth T.C."/>
            <person name="Nybo J."/>
            <person name="Theobald S."/>
            <person name="Brandl J."/>
            <person name="Frisvad J.C."/>
            <person name="Nielsen K.F."/>
            <person name="Lyhne E.K."/>
            <person name="Kogle M.E."/>
            <person name="Kuo A."/>
            <person name="Riley R."/>
            <person name="Clum A."/>
            <person name="Nolan M."/>
            <person name="Lipzen A."/>
            <person name="Salamov A."/>
            <person name="Henrissat B."/>
            <person name="Wiebenga A."/>
            <person name="De vries R.P."/>
            <person name="Grigoriev I.V."/>
            <person name="Mortensen U.H."/>
            <person name="Andersen M.R."/>
            <person name="Baker S.E."/>
        </authorList>
    </citation>
    <scope>NUCLEOTIDE SEQUENCE [LARGE SCALE GENOMIC DNA]</scope>
    <source>
        <strain evidence="2 3">CBS 121593</strain>
    </source>
</reference>
<keyword evidence="3" id="KW-1185">Reference proteome</keyword>
<protein>
    <submittedName>
        <fullName evidence="2">Uncharacterized protein</fullName>
    </submittedName>
</protein>
<evidence type="ECO:0000313" key="3">
    <source>
        <dbReference type="Proteomes" id="UP000249402"/>
    </source>
</evidence>
<dbReference type="Proteomes" id="UP000249402">
    <property type="component" value="Unassembled WGS sequence"/>
</dbReference>
<dbReference type="AlphaFoldDB" id="A0A395GUF2"/>
<name>A0A395GUF2_9EURO</name>
<dbReference type="GeneID" id="37225873"/>
<dbReference type="EMBL" id="KZ824460">
    <property type="protein sequence ID" value="RAK97733.1"/>
    <property type="molecule type" value="Genomic_DNA"/>
</dbReference>
<feature type="transmembrane region" description="Helical" evidence="1">
    <location>
        <begin position="88"/>
        <end position="107"/>
    </location>
</feature>